<dbReference type="InterPro" id="IPR016053">
    <property type="entry name" value="Haem_Oase-like"/>
</dbReference>
<dbReference type="Proteomes" id="UP000191025">
    <property type="component" value="Unassembled WGS sequence"/>
</dbReference>
<evidence type="ECO:0000313" key="1">
    <source>
        <dbReference type="EMBL" id="OPH38865.1"/>
    </source>
</evidence>
<dbReference type="InterPro" id="IPR016084">
    <property type="entry name" value="Haem_Oase-like_multi-hlx"/>
</dbReference>
<name>A0A1V4H1X4_MORLA</name>
<sequence>MSKLTLTEALKEHSRTTHDAVDNLVMSMQPFASHDNYRKFLQAQYEFHSTVNPIYHNEKLASQIDGLAELARLDRVKSDMKDLEATPFDRDVETPIFTDSEAIGWLYCVEGSNVGAAILYKEAGKIDLSDEFGASHLAAHADGRMPHWRATKAKINALPLSDDDKQSAMKGADDAFAYFKRVIRKVYGVNE</sequence>
<gene>
    <name evidence="1" type="ORF">B5J94_02195</name>
</gene>
<protein>
    <submittedName>
        <fullName evidence="1">Heme oxygenase</fullName>
    </submittedName>
</protein>
<dbReference type="Pfam" id="PF01126">
    <property type="entry name" value="Heme_oxygenase"/>
    <property type="match status" value="2"/>
</dbReference>
<dbReference type="GO" id="GO:0004392">
    <property type="term" value="F:heme oxygenase (decyclizing) activity"/>
    <property type="evidence" value="ECO:0007669"/>
    <property type="project" value="InterPro"/>
</dbReference>
<reference evidence="2" key="1">
    <citation type="submission" date="2017-03" db="EMBL/GenBank/DDBJ databases">
        <title>Draft genome sequence of Moraxella equi CCUG 4950T type strain.</title>
        <authorList>
            <person name="Salva-Serra F."/>
            <person name="Engstrom-Jakobsson H."/>
            <person name="Thorell K."/>
            <person name="Jaen-Luchoro D."/>
            <person name="Gonzales-Siles L."/>
            <person name="Karlsson R."/>
            <person name="Yazdan S."/>
            <person name="Boulund F."/>
            <person name="Johnning A."/>
            <person name="Engstrand L."/>
            <person name="Kristiansson E."/>
            <person name="Moore E."/>
        </authorList>
    </citation>
    <scope>NUCLEOTIDE SEQUENCE [LARGE SCALE GENOMIC DNA]</scope>
    <source>
        <strain evidence="2">CCUG 4441</strain>
    </source>
</reference>
<dbReference type="RefSeq" id="WP_062498822.1">
    <property type="nucleotide sequence ID" value="NZ_MXAN01000010.1"/>
</dbReference>
<dbReference type="GO" id="GO:0006788">
    <property type="term" value="P:heme oxidation"/>
    <property type="evidence" value="ECO:0007669"/>
    <property type="project" value="InterPro"/>
</dbReference>
<evidence type="ECO:0000313" key="2">
    <source>
        <dbReference type="Proteomes" id="UP000191025"/>
    </source>
</evidence>
<organism evidence="1 2">
    <name type="scientific">Moraxella lacunata</name>
    <dbReference type="NCBI Taxonomy" id="477"/>
    <lineage>
        <taxon>Bacteria</taxon>
        <taxon>Pseudomonadati</taxon>
        <taxon>Pseudomonadota</taxon>
        <taxon>Gammaproteobacteria</taxon>
        <taxon>Moraxellales</taxon>
        <taxon>Moraxellaceae</taxon>
        <taxon>Moraxella</taxon>
    </lineage>
</organism>
<dbReference type="AlphaFoldDB" id="A0A1V4H1X4"/>
<dbReference type="SUPFAM" id="SSF48613">
    <property type="entry name" value="Heme oxygenase-like"/>
    <property type="match status" value="1"/>
</dbReference>
<dbReference type="CDD" id="cd19166">
    <property type="entry name" value="HemeO-bac"/>
    <property type="match status" value="1"/>
</dbReference>
<proteinExistence type="predicted"/>
<accession>A0A1V4H1X4</accession>
<dbReference type="EMBL" id="MXAN01000010">
    <property type="protein sequence ID" value="OPH38865.1"/>
    <property type="molecule type" value="Genomic_DNA"/>
</dbReference>
<comment type="caution">
    <text evidence="1">The sequence shown here is derived from an EMBL/GenBank/DDBJ whole genome shotgun (WGS) entry which is preliminary data.</text>
</comment>
<dbReference type="Gene3D" id="1.20.910.10">
    <property type="entry name" value="Heme oxygenase-like"/>
    <property type="match status" value="1"/>
</dbReference>